<dbReference type="InterPro" id="IPR037185">
    <property type="entry name" value="EmrE-like"/>
</dbReference>
<dbReference type="Proteomes" id="UP000248856">
    <property type="component" value="Unassembled WGS sequence"/>
</dbReference>
<protein>
    <submittedName>
        <fullName evidence="8">EamA-like transporter family protein</fullName>
    </submittedName>
</protein>
<keyword evidence="5 6" id="KW-0472">Membrane</keyword>
<feature type="transmembrane region" description="Helical" evidence="6">
    <location>
        <begin position="276"/>
        <end position="293"/>
    </location>
</feature>
<feature type="transmembrane region" description="Helical" evidence="6">
    <location>
        <begin position="65"/>
        <end position="85"/>
    </location>
</feature>
<reference evidence="8 9" key="1">
    <citation type="submission" date="2018-06" db="EMBL/GenBank/DDBJ databases">
        <title>Genomic Encyclopedia of Archaeal and Bacterial Type Strains, Phase II (KMG-II): from individual species to whole genera.</title>
        <authorList>
            <person name="Goeker M."/>
        </authorList>
    </citation>
    <scope>NUCLEOTIDE SEQUENCE [LARGE SCALE GENOMIC DNA]</scope>
    <source>
        <strain evidence="8 9">CFPB 3232</strain>
    </source>
</reference>
<keyword evidence="3 6" id="KW-0812">Transmembrane</keyword>
<evidence type="ECO:0000313" key="8">
    <source>
        <dbReference type="EMBL" id="RAR85155.1"/>
    </source>
</evidence>
<dbReference type="InterPro" id="IPR000620">
    <property type="entry name" value="EamA_dom"/>
</dbReference>
<dbReference type="Pfam" id="PF00892">
    <property type="entry name" value="EamA"/>
    <property type="match status" value="2"/>
</dbReference>
<comment type="similarity">
    <text evidence="2">Belongs to the EamA transporter family.</text>
</comment>
<evidence type="ECO:0000259" key="7">
    <source>
        <dbReference type="Pfam" id="PF00892"/>
    </source>
</evidence>
<name>A0A328ZIJ0_9BURK</name>
<evidence type="ECO:0000256" key="5">
    <source>
        <dbReference type="ARBA" id="ARBA00023136"/>
    </source>
</evidence>
<gene>
    <name evidence="8" type="ORF">AX018_100790</name>
</gene>
<evidence type="ECO:0000256" key="2">
    <source>
        <dbReference type="ARBA" id="ARBA00007362"/>
    </source>
</evidence>
<organism evidence="8 9">
    <name type="scientific">Paracidovorax anthurii</name>
    <dbReference type="NCBI Taxonomy" id="78229"/>
    <lineage>
        <taxon>Bacteria</taxon>
        <taxon>Pseudomonadati</taxon>
        <taxon>Pseudomonadota</taxon>
        <taxon>Betaproteobacteria</taxon>
        <taxon>Burkholderiales</taxon>
        <taxon>Comamonadaceae</taxon>
        <taxon>Paracidovorax</taxon>
    </lineage>
</organism>
<dbReference type="SUPFAM" id="SSF103481">
    <property type="entry name" value="Multidrug resistance efflux transporter EmrE"/>
    <property type="match status" value="2"/>
</dbReference>
<feature type="domain" description="EamA" evidence="7">
    <location>
        <begin position="9"/>
        <end position="135"/>
    </location>
</feature>
<feature type="transmembrane region" description="Helical" evidence="6">
    <location>
        <begin position="120"/>
        <end position="139"/>
    </location>
</feature>
<comment type="caution">
    <text evidence="8">The sequence shown here is derived from an EMBL/GenBank/DDBJ whole genome shotgun (WGS) entry which is preliminary data.</text>
</comment>
<feature type="transmembrane region" description="Helical" evidence="6">
    <location>
        <begin position="145"/>
        <end position="168"/>
    </location>
</feature>
<dbReference type="PANTHER" id="PTHR32322">
    <property type="entry name" value="INNER MEMBRANE TRANSPORTER"/>
    <property type="match status" value="1"/>
</dbReference>
<dbReference type="GO" id="GO:0016020">
    <property type="term" value="C:membrane"/>
    <property type="evidence" value="ECO:0007669"/>
    <property type="project" value="UniProtKB-SubCell"/>
</dbReference>
<keyword evidence="4 6" id="KW-1133">Transmembrane helix</keyword>
<dbReference type="Gene3D" id="1.10.3730.20">
    <property type="match status" value="1"/>
</dbReference>
<dbReference type="AlphaFoldDB" id="A0A328ZIJ0"/>
<feature type="transmembrane region" description="Helical" evidence="6">
    <location>
        <begin position="251"/>
        <end position="270"/>
    </location>
</feature>
<feature type="transmembrane region" description="Helical" evidence="6">
    <location>
        <begin position="180"/>
        <end position="200"/>
    </location>
</feature>
<dbReference type="InterPro" id="IPR050638">
    <property type="entry name" value="AA-Vitamin_Transporters"/>
</dbReference>
<evidence type="ECO:0000256" key="6">
    <source>
        <dbReference type="SAM" id="Phobius"/>
    </source>
</evidence>
<keyword evidence="9" id="KW-1185">Reference proteome</keyword>
<evidence type="ECO:0000256" key="1">
    <source>
        <dbReference type="ARBA" id="ARBA00004141"/>
    </source>
</evidence>
<proteinExistence type="inferred from homology"/>
<feature type="transmembrane region" description="Helical" evidence="6">
    <location>
        <begin position="91"/>
        <end position="113"/>
    </location>
</feature>
<feature type="domain" description="EamA" evidence="7">
    <location>
        <begin position="149"/>
        <end position="293"/>
    </location>
</feature>
<dbReference type="EMBL" id="QLTA01000007">
    <property type="protein sequence ID" value="RAR85155.1"/>
    <property type="molecule type" value="Genomic_DNA"/>
</dbReference>
<dbReference type="OrthoDB" id="9810556at2"/>
<feature type="transmembrane region" description="Helical" evidence="6">
    <location>
        <begin position="220"/>
        <end position="239"/>
    </location>
</feature>
<evidence type="ECO:0000256" key="4">
    <source>
        <dbReference type="ARBA" id="ARBA00022989"/>
    </source>
</evidence>
<feature type="transmembrane region" description="Helical" evidence="6">
    <location>
        <begin position="36"/>
        <end position="53"/>
    </location>
</feature>
<dbReference type="RefSeq" id="WP_111876317.1">
    <property type="nucleotide sequence ID" value="NZ_CBCSGC010000026.1"/>
</dbReference>
<sequence length="301" mass="30766">MPPASLLRLLLLAALWGGSFLFTRYTVPVLGAVPTAFGRVALAALGLMALLALPPRRPAFQGRLGAVLVLGVVNSGIPFCMFALAARVLPAGYSAMLNATTPLMGVLIGAAVFGERITGAGAAGVLLGMAGVAVLAQAGPVALSAPVLAGIAACLVATACYGLAGFLTRRWITARGGLDSRMVALGSQWGAVLVLAPWAFWQAWSEPGLAAAWVGASPRVWGALLAMGLLCTALAYVLYFRLIADVGPLKALSVTFLVPLFGVAWGWLLLDEAVTGAHAAGGVLIALALWLVLRPAPPRPG</sequence>
<accession>A0A328ZIJ0</accession>
<comment type="subcellular location">
    <subcellularLocation>
        <location evidence="1">Membrane</location>
        <topology evidence="1">Multi-pass membrane protein</topology>
    </subcellularLocation>
</comment>
<evidence type="ECO:0000256" key="3">
    <source>
        <dbReference type="ARBA" id="ARBA00022692"/>
    </source>
</evidence>
<dbReference type="PANTHER" id="PTHR32322:SF2">
    <property type="entry name" value="EAMA DOMAIN-CONTAINING PROTEIN"/>
    <property type="match status" value="1"/>
</dbReference>
<evidence type="ECO:0000313" key="9">
    <source>
        <dbReference type="Proteomes" id="UP000248856"/>
    </source>
</evidence>